<evidence type="ECO:0000313" key="2">
    <source>
        <dbReference type="EMBL" id="RUL81176.1"/>
    </source>
</evidence>
<dbReference type="RefSeq" id="WP_126728268.1">
    <property type="nucleotide sequence ID" value="NZ_RYZH01000105.1"/>
</dbReference>
<dbReference type="Gene3D" id="3.20.20.140">
    <property type="entry name" value="Metal-dependent hydrolases"/>
    <property type="match status" value="1"/>
</dbReference>
<reference evidence="2 3" key="2">
    <citation type="submission" date="2019-01" db="EMBL/GenBank/DDBJ databases">
        <title>Tautonia sociabilis, a novel thermotolerant planctomycete of Isosphaeraceae family, isolated from a 4000 m deep subterranean habitat.</title>
        <authorList>
            <person name="Kovaleva O.L."/>
            <person name="Elcheninov A.G."/>
            <person name="Van Heerden E."/>
            <person name="Toshchakov S.V."/>
            <person name="Novikov A."/>
            <person name="Bonch-Osmolovskaya E.A."/>
            <person name="Kublanov I.V."/>
        </authorList>
    </citation>
    <scope>NUCLEOTIDE SEQUENCE [LARGE SCALE GENOMIC DNA]</scope>
    <source>
        <strain evidence="2 3">GM2012</strain>
    </source>
</reference>
<dbReference type="InterPro" id="IPR032466">
    <property type="entry name" value="Metal_Hydrolase"/>
</dbReference>
<organism evidence="2 3">
    <name type="scientific">Tautonia sociabilis</name>
    <dbReference type="NCBI Taxonomy" id="2080755"/>
    <lineage>
        <taxon>Bacteria</taxon>
        <taxon>Pseudomonadati</taxon>
        <taxon>Planctomycetota</taxon>
        <taxon>Planctomycetia</taxon>
        <taxon>Isosphaerales</taxon>
        <taxon>Isosphaeraceae</taxon>
        <taxon>Tautonia</taxon>
    </lineage>
</organism>
<keyword evidence="2" id="KW-0378">Hydrolase</keyword>
<accession>A0A432MD35</accession>
<dbReference type="AlphaFoldDB" id="A0A432MD35"/>
<gene>
    <name evidence="2" type="ORF">TsocGM_25445</name>
</gene>
<feature type="domain" description="Amidohydrolase-related" evidence="1">
    <location>
        <begin position="27"/>
        <end position="174"/>
    </location>
</feature>
<sequence>MTGRTIDVNVNLGRWPTRRVPLDEPGRLLESLREHGVAEAWAGSLEGLLHKDVAGVNARLADSCREHRGPGPRLEPFGTVNPTLPDWEEDLRRCAEEHRMPGIRLHPNYHGYGTDDPRLARLLAMASDRGLVVSLAMLMEDSRMMHPMLRVPPVDLGPLAGVVGRIPGLRLVLLNATGALRGERLRELVGAGEVSVEIAMLEGVGG</sequence>
<protein>
    <submittedName>
        <fullName evidence="2">Metal-dependent hydrolase</fullName>
    </submittedName>
</protein>
<name>A0A432MD35_9BACT</name>
<reference evidence="2 3" key="1">
    <citation type="submission" date="2018-12" db="EMBL/GenBank/DDBJ databases">
        <authorList>
            <person name="Toschakov S.V."/>
        </authorList>
    </citation>
    <scope>NUCLEOTIDE SEQUENCE [LARGE SCALE GENOMIC DNA]</scope>
    <source>
        <strain evidence="2 3">GM2012</strain>
    </source>
</reference>
<dbReference type="GO" id="GO:0016787">
    <property type="term" value="F:hydrolase activity"/>
    <property type="evidence" value="ECO:0007669"/>
    <property type="project" value="UniProtKB-KW"/>
</dbReference>
<proteinExistence type="predicted"/>
<dbReference type="Proteomes" id="UP000280296">
    <property type="component" value="Unassembled WGS sequence"/>
</dbReference>
<dbReference type="Pfam" id="PF04909">
    <property type="entry name" value="Amidohydro_2"/>
    <property type="match status" value="1"/>
</dbReference>
<dbReference type="SUPFAM" id="SSF51556">
    <property type="entry name" value="Metallo-dependent hydrolases"/>
    <property type="match status" value="1"/>
</dbReference>
<dbReference type="EMBL" id="RYZH01000105">
    <property type="protein sequence ID" value="RUL81176.1"/>
    <property type="molecule type" value="Genomic_DNA"/>
</dbReference>
<dbReference type="OrthoDB" id="265149at2"/>
<comment type="caution">
    <text evidence="2">The sequence shown here is derived from an EMBL/GenBank/DDBJ whole genome shotgun (WGS) entry which is preliminary data.</text>
</comment>
<evidence type="ECO:0000259" key="1">
    <source>
        <dbReference type="Pfam" id="PF04909"/>
    </source>
</evidence>
<dbReference type="InterPro" id="IPR006680">
    <property type="entry name" value="Amidohydro-rel"/>
</dbReference>
<evidence type="ECO:0000313" key="3">
    <source>
        <dbReference type="Proteomes" id="UP000280296"/>
    </source>
</evidence>
<keyword evidence="3" id="KW-1185">Reference proteome</keyword>
<feature type="non-terminal residue" evidence="2">
    <location>
        <position position="206"/>
    </location>
</feature>